<dbReference type="CDD" id="cd06225">
    <property type="entry name" value="HAMP"/>
    <property type="match status" value="1"/>
</dbReference>
<dbReference type="PRINTS" id="PR00344">
    <property type="entry name" value="BCTRLSENSOR"/>
</dbReference>
<keyword evidence="10" id="KW-0812">Transmembrane</keyword>
<evidence type="ECO:0000256" key="4">
    <source>
        <dbReference type="ARBA" id="ARBA00022475"/>
    </source>
</evidence>
<dbReference type="PANTHER" id="PTHR44936">
    <property type="entry name" value="SENSOR PROTEIN CREC"/>
    <property type="match status" value="1"/>
</dbReference>
<sequence length="432" mass="48889">MKIPHLGLFGRFLVLFSVTTVLFSVCVLLGSFATTEQEAKQFVNERESQLFEMIQQIAQRPIDEVKLNSDAKSNRVRIMVEREGQRFVTSGHFPTMEALAKNAEPIGHLYFSKLNSQYYLYANVSDTNVVVTSRMVNLIVYPQWLILWPWIAAFLVLMTSYYILKRLLDPINSAIESANRISQGDLNYRIASHPKSELSRLTLSLNKMAADLQRLFESKDEILMAISHELRTPLGRMNVSLAMLEQNEITKDLSSDIQYMNNLIGQLLEGERLQQGARVLTTSTYYLPTLIEDVLSENGLQEKVTVTTPLPEEAIKLDVGRIKFVLRNLLQNAIEHGKTRKNVELAINISDETLSFSVTDHGQGIPEHMLENMFTPFFHAENINHRSTDGVGLALFLCKRIAQAHDGELTVTNLNPKGCEFKMSLPVQCIVA</sequence>
<name>A0A975HMY9_9GAMM</name>
<dbReference type="SUPFAM" id="SSF47384">
    <property type="entry name" value="Homodimeric domain of signal transducing histidine kinase"/>
    <property type="match status" value="1"/>
</dbReference>
<evidence type="ECO:0000256" key="9">
    <source>
        <dbReference type="ARBA" id="ARBA00022840"/>
    </source>
</evidence>
<comment type="catalytic activity">
    <reaction evidence="1">
        <text>ATP + protein L-histidine = ADP + protein N-phospho-L-histidine.</text>
        <dbReference type="EC" id="2.7.13.3"/>
    </reaction>
</comment>
<dbReference type="Pfam" id="PF00672">
    <property type="entry name" value="HAMP"/>
    <property type="match status" value="1"/>
</dbReference>
<dbReference type="InterPro" id="IPR005467">
    <property type="entry name" value="His_kinase_dom"/>
</dbReference>
<dbReference type="InterPro" id="IPR003661">
    <property type="entry name" value="HisK_dim/P_dom"/>
</dbReference>
<evidence type="ECO:0000259" key="12">
    <source>
        <dbReference type="PROSITE" id="PS50885"/>
    </source>
</evidence>
<evidence type="ECO:0000259" key="11">
    <source>
        <dbReference type="PROSITE" id="PS50109"/>
    </source>
</evidence>
<feature type="transmembrane region" description="Helical" evidence="10">
    <location>
        <begin position="144"/>
        <end position="164"/>
    </location>
</feature>
<dbReference type="Pfam" id="PF00512">
    <property type="entry name" value="HisKA"/>
    <property type="match status" value="1"/>
</dbReference>
<evidence type="ECO:0000256" key="6">
    <source>
        <dbReference type="ARBA" id="ARBA00022679"/>
    </source>
</evidence>
<feature type="transmembrane region" description="Helical" evidence="10">
    <location>
        <begin position="12"/>
        <end position="33"/>
    </location>
</feature>
<dbReference type="Gene3D" id="3.30.565.10">
    <property type="entry name" value="Histidine kinase-like ATPase, C-terminal domain"/>
    <property type="match status" value="1"/>
</dbReference>
<evidence type="ECO:0000256" key="2">
    <source>
        <dbReference type="ARBA" id="ARBA00004651"/>
    </source>
</evidence>
<evidence type="ECO:0000313" key="13">
    <source>
        <dbReference type="EMBL" id="QTH73482.1"/>
    </source>
</evidence>
<dbReference type="PROSITE" id="PS50885">
    <property type="entry name" value="HAMP"/>
    <property type="match status" value="1"/>
</dbReference>
<keyword evidence="10" id="KW-1133">Transmembrane helix</keyword>
<dbReference type="InterPro" id="IPR050980">
    <property type="entry name" value="2C_sensor_his_kinase"/>
</dbReference>
<keyword evidence="13" id="KW-0614">Plasmid</keyword>
<dbReference type="EMBL" id="CP072135">
    <property type="protein sequence ID" value="QTH73482.1"/>
    <property type="molecule type" value="Genomic_DNA"/>
</dbReference>
<dbReference type="Proteomes" id="UP000664904">
    <property type="component" value="Plasmid unnamed5"/>
</dbReference>
<keyword evidence="9" id="KW-0067">ATP-binding</keyword>
<dbReference type="SMART" id="SM00304">
    <property type="entry name" value="HAMP"/>
    <property type="match status" value="1"/>
</dbReference>
<dbReference type="InterPro" id="IPR004358">
    <property type="entry name" value="Sig_transdc_His_kin-like_C"/>
</dbReference>
<dbReference type="GO" id="GO:0000155">
    <property type="term" value="F:phosphorelay sensor kinase activity"/>
    <property type="evidence" value="ECO:0007669"/>
    <property type="project" value="InterPro"/>
</dbReference>
<proteinExistence type="predicted"/>
<dbReference type="SMART" id="SM00387">
    <property type="entry name" value="HATPase_c"/>
    <property type="match status" value="1"/>
</dbReference>
<dbReference type="InterPro" id="IPR003660">
    <property type="entry name" value="HAMP_dom"/>
</dbReference>
<gene>
    <name evidence="13" type="ORF">J5O05_18490</name>
</gene>
<dbReference type="EC" id="2.7.13.3" evidence="3"/>
<comment type="subcellular location">
    <subcellularLocation>
        <location evidence="2">Cell membrane</location>
        <topology evidence="2">Multi-pass membrane protein</topology>
    </subcellularLocation>
</comment>
<dbReference type="CDD" id="cd00075">
    <property type="entry name" value="HATPase"/>
    <property type="match status" value="1"/>
</dbReference>
<dbReference type="SUPFAM" id="SSF158472">
    <property type="entry name" value="HAMP domain-like"/>
    <property type="match status" value="1"/>
</dbReference>
<reference evidence="13" key="1">
    <citation type="submission" date="2021-03" db="EMBL/GenBank/DDBJ databases">
        <title>Complete Genome of Pseudoalteromonas xiamenensis STKMTI.2, a new potential marine bacterium producing anti-Vibrio compounds.</title>
        <authorList>
            <person name="Handayani D.P."/>
            <person name="Isnansetyo A."/>
            <person name="Istiqomah I."/>
            <person name="Jumina J."/>
        </authorList>
    </citation>
    <scope>NUCLEOTIDE SEQUENCE</scope>
    <source>
        <strain evidence="13">STKMTI.2</strain>
        <plasmid evidence="13">unnamed5</plasmid>
    </source>
</reference>
<evidence type="ECO:0000256" key="8">
    <source>
        <dbReference type="ARBA" id="ARBA00022777"/>
    </source>
</evidence>
<feature type="domain" description="HAMP" evidence="12">
    <location>
        <begin position="165"/>
        <end position="217"/>
    </location>
</feature>
<dbReference type="InterPro" id="IPR003594">
    <property type="entry name" value="HATPase_dom"/>
</dbReference>
<accession>A0A975HMY9</accession>
<keyword evidence="4" id="KW-1003">Cell membrane</keyword>
<dbReference type="Gene3D" id="1.10.287.130">
    <property type="match status" value="1"/>
</dbReference>
<dbReference type="Gene3D" id="1.10.8.500">
    <property type="entry name" value="HAMP domain in histidine kinase"/>
    <property type="match status" value="1"/>
</dbReference>
<evidence type="ECO:0000256" key="10">
    <source>
        <dbReference type="SAM" id="Phobius"/>
    </source>
</evidence>
<dbReference type="CDD" id="cd00082">
    <property type="entry name" value="HisKA"/>
    <property type="match status" value="1"/>
</dbReference>
<dbReference type="GO" id="GO:0005524">
    <property type="term" value="F:ATP binding"/>
    <property type="evidence" value="ECO:0007669"/>
    <property type="project" value="UniProtKB-KW"/>
</dbReference>
<evidence type="ECO:0000313" key="14">
    <source>
        <dbReference type="Proteomes" id="UP000664904"/>
    </source>
</evidence>
<dbReference type="PROSITE" id="PS50109">
    <property type="entry name" value="HIS_KIN"/>
    <property type="match status" value="1"/>
</dbReference>
<geneLocation type="plasmid" evidence="13 14">
    <name>unnamed5</name>
</geneLocation>
<keyword evidence="7" id="KW-0547">Nucleotide-binding</keyword>
<dbReference type="PANTHER" id="PTHR44936:SF10">
    <property type="entry name" value="SENSOR PROTEIN RSTB"/>
    <property type="match status" value="1"/>
</dbReference>
<keyword evidence="8 13" id="KW-0418">Kinase</keyword>
<dbReference type="GO" id="GO:0005886">
    <property type="term" value="C:plasma membrane"/>
    <property type="evidence" value="ECO:0007669"/>
    <property type="project" value="UniProtKB-SubCell"/>
</dbReference>
<dbReference type="InterPro" id="IPR036890">
    <property type="entry name" value="HATPase_C_sf"/>
</dbReference>
<keyword evidence="5" id="KW-0597">Phosphoprotein</keyword>
<dbReference type="RefSeq" id="WP_208845094.1">
    <property type="nucleotide sequence ID" value="NZ_CP072135.1"/>
</dbReference>
<evidence type="ECO:0000256" key="7">
    <source>
        <dbReference type="ARBA" id="ARBA00022741"/>
    </source>
</evidence>
<keyword evidence="10" id="KW-0472">Membrane</keyword>
<dbReference type="KEGG" id="pxi:J5O05_18490"/>
<organism evidence="13 14">
    <name type="scientific">Pseudoalteromonas xiamenensis</name>
    <dbReference type="NCBI Taxonomy" id="882626"/>
    <lineage>
        <taxon>Bacteria</taxon>
        <taxon>Pseudomonadati</taxon>
        <taxon>Pseudomonadota</taxon>
        <taxon>Gammaproteobacteria</taxon>
        <taxon>Alteromonadales</taxon>
        <taxon>Pseudoalteromonadaceae</taxon>
        <taxon>Pseudoalteromonas</taxon>
    </lineage>
</organism>
<dbReference type="Pfam" id="PF02518">
    <property type="entry name" value="HATPase_c"/>
    <property type="match status" value="1"/>
</dbReference>
<evidence type="ECO:0000256" key="3">
    <source>
        <dbReference type="ARBA" id="ARBA00012438"/>
    </source>
</evidence>
<protein>
    <recommendedName>
        <fullName evidence="3">histidine kinase</fullName>
        <ecNumber evidence="3">2.7.13.3</ecNumber>
    </recommendedName>
</protein>
<keyword evidence="6" id="KW-0808">Transferase</keyword>
<dbReference type="AlphaFoldDB" id="A0A975HMY9"/>
<evidence type="ECO:0000256" key="5">
    <source>
        <dbReference type="ARBA" id="ARBA00022553"/>
    </source>
</evidence>
<evidence type="ECO:0000256" key="1">
    <source>
        <dbReference type="ARBA" id="ARBA00000085"/>
    </source>
</evidence>
<keyword evidence="14" id="KW-1185">Reference proteome</keyword>
<feature type="domain" description="Histidine kinase" evidence="11">
    <location>
        <begin position="225"/>
        <end position="429"/>
    </location>
</feature>
<dbReference type="SMART" id="SM00388">
    <property type="entry name" value="HisKA"/>
    <property type="match status" value="1"/>
</dbReference>
<dbReference type="SUPFAM" id="SSF55874">
    <property type="entry name" value="ATPase domain of HSP90 chaperone/DNA topoisomerase II/histidine kinase"/>
    <property type="match status" value="1"/>
</dbReference>
<dbReference type="InterPro" id="IPR036097">
    <property type="entry name" value="HisK_dim/P_sf"/>
</dbReference>